<dbReference type="SUPFAM" id="SSF57701">
    <property type="entry name" value="Zn2/Cys6 DNA-binding domain"/>
    <property type="match status" value="1"/>
</dbReference>
<dbReference type="Proteomes" id="UP001610446">
    <property type="component" value="Unassembled WGS sequence"/>
</dbReference>
<dbReference type="CDD" id="cd00067">
    <property type="entry name" value="GAL4"/>
    <property type="match status" value="1"/>
</dbReference>
<keyword evidence="1" id="KW-0805">Transcription regulation</keyword>
<evidence type="ECO:0000313" key="7">
    <source>
        <dbReference type="EMBL" id="KAL2829886.1"/>
    </source>
</evidence>
<dbReference type="InterPro" id="IPR053187">
    <property type="entry name" value="Notoamide_regulator"/>
</dbReference>
<sequence>MLGVVTKTLLRPLLPVHAKTGAEPIVPSKPKRSRQSIACITCQKKRKRCSGSPPCDACEASGTQCVFDPSKDKRRKLNVQQAHETVSRLLDILQHGPDEDLCLLRESIRMCDSRQQAMETLHSFLASIPSGSRENERSSPSPPR</sequence>
<evidence type="ECO:0000256" key="5">
    <source>
        <dbReference type="SAM" id="MobiDB-lite"/>
    </source>
</evidence>
<keyword evidence="8" id="KW-1185">Reference proteome</keyword>
<evidence type="ECO:0000256" key="3">
    <source>
        <dbReference type="ARBA" id="ARBA00023163"/>
    </source>
</evidence>
<dbReference type="InterPro" id="IPR001138">
    <property type="entry name" value="Zn2Cys6_DnaBD"/>
</dbReference>
<organism evidence="7 8">
    <name type="scientific">Aspergillus pseudoustus</name>
    <dbReference type="NCBI Taxonomy" id="1810923"/>
    <lineage>
        <taxon>Eukaryota</taxon>
        <taxon>Fungi</taxon>
        <taxon>Dikarya</taxon>
        <taxon>Ascomycota</taxon>
        <taxon>Pezizomycotina</taxon>
        <taxon>Eurotiomycetes</taxon>
        <taxon>Eurotiomycetidae</taxon>
        <taxon>Eurotiales</taxon>
        <taxon>Aspergillaceae</taxon>
        <taxon>Aspergillus</taxon>
        <taxon>Aspergillus subgen. Nidulantes</taxon>
    </lineage>
</organism>
<keyword evidence="3" id="KW-0804">Transcription</keyword>
<reference evidence="7 8" key="1">
    <citation type="submission" date="2024-07" db="EMBL/GenBank/DDBJ databases">
        <title>Section-level genome sequencing and comparative genomics of Aspergillus sections Usti and Cavernicolus.</title>
        <authorList>
            <consortium name="Lawrence Berkeley National Laboratory"/>
            <person name="Nybo J.L."/>
            <person name="Vesth T.C."/>
            <person name="Theobald S."/>
            <person name="Frisvad J.C."/>
            <person name="Larsen T.O."/>
            <person name="Kjaerboelling I."/>
            <person name="Rothschild-Mancinelli K."/>
            <person name="Lyhne E.K."/>
            <person name="Kogle M.E."/>
            <person name="Barry K."/>
            <person name="Clum A."/>
            <person name="Na H."/>
            <person name="Ledsgaard L."/>
            <person name="Lin J."/>
            <person name="Lipzen A."/>
            <person name="Kuo A."/>
            <person name="Riley R."/>
            <person name="Mondo S."/>
            <person name="Labutti K."/>
            <person name="Haridas S."/>
            <person name="Pangalinan J."/>
            <person name="Salamov A.A."/>
            <person name="Simmons B.A."/>
            <person name="Magnuson J.K."/>
            <person name="Chen J."/>
            <person name="Drula E."/>
            <person name="Henrissat B."/>
            <person name="Wiebenga A."/>
            <person name="Lubbers R.J."/>
            <person name="Gomes A.C."/>
            <person name="Makela M.R."/>
            <person name="Stajich J."/>
            <person name="Grigoriev I.V."/>
            <person name="Mortensen U.H."/>
            <person name="De Vries R.P."/>
            <person name="Baker S.E."/>
            <person name="Andersen M.R."/>
        </authorList>
    </citation>
    <scope>NUCLEOTIDE SEQUENCE [LARGE SCALE GENOMIC DNA]</scope>
    <source>
        <strain evidence="7 8">CBS 123904</strain>
    </source>
</reference>
<evidence type="ECO:0000256" key="1">
    <source>
        <dbReference type="ARBA" id="ARBA00023015"/>
    </source>
</evidence>
<evidence type="ECO:0000313" key="8">
    <source>
        <dbReference type="Proteomes" id="UP001610446"/>
    </source>
</evidence>
<proteinExistence type="predicted"/>
<dbReference type="PROSITE" id="PS50048">
    <property type="entry name" value="ZN2_CY6_FUNGAL_2"/>
    <property type="match status" value="1"/>
</dbReference>
<dbReference type="Pfam" id="PF00172">
    <property type="entry name" value="Zn_clus"/>
    <property type="match status" value="1"/>
</dbReference>
<feature type="region of interest" description="Disordered" evidence="5">
    <location>
        <begin position="125"/>
        <end position="144"/>
    </location>
</feature>
<dbReference type="SMART" id="SM00066">
    <property type="entry name" value="GAL4"/>
    <property type="match status" value="1"/>
</dbReference>
<feature type="domain" description="Zn(2)-C6 fungal-type" evidence="6">
    <location>
        <begin position="38"/>
        <end position="67"/>
    </location>
</feature>
<protein>
    <recommendedName>
        <fullName evidence="6">Zn(2)-C6 fungal-type domain-containing protein</fullName>
    </recommendedName>
</protein>
<evidence type="ECO:0000256" key="2">
    <source>
        <dbReference type="ARBA" id="ARBA00023125"/>
    </source>
</evidence>
<dbReference type="InterPro" id="IPR036864">
    <property type="entry name" value="Zn2-C6_fun-type_DNA-bd_sf"/>
</dbReference>
<dbReference type="Gene3D" id="4.10.240.10">
    <property type="entry name" value="Zn(2)-C6 fungal-type DNA-binding domain"/>
    <property type="match status" value="1"/>
</dbReference>
<dbReference type="PANTHER" id="PTHR47256">
    <property type="entry name" value="ZN(II)2CYS6 TRANSCRIPTION FACTOR (EUROFUNG)-RELATED"/>
    <property type="match status" value="1"/>
</dbReference>
<gene>
    <name evidence="7" type="ORF">BJY01DRAFT_121743</name>
</gene>
<keyword evidence="4" id="KW-0539">Nucleus</keyword>
<comment type="caution">
    <text evidence="7">The sequence shown here is derived from an EMBL/GenBank/DDBJ whole genome shotgun (WGS) entry which is preliminary data.</text>
</comment>
<accession>A0ABR4IQE0</accession>
<dbReference type="EMBL" id="JBFXLU010000319">
    <property type="protein sequence ID" value="KAL2829886.1"/>
    <property type="molecule type" value="Genomic_DNA"/>
</dbReference>
<keyword evidence="2" id="KW-0238">DNA-binding</keyword>
<dbReference type="PANTHER" id="PTHR47256:SF3">
    <property type="entry name" value="ZN(II)2CYS6 TRANSCRIPTION FACTOR (EUROFUNG)"/>
    <property type="match status" value="1"/>
</dbReference>
<name>A0ABR4IQE0_9EURO</name>
<evidence type="ECO:0000256" key="4">
    <source>
        <dbReference type="ARBA" id="ARBA00023242"/>
    </source>
</evidence>
<evidence type="ECO:0000259" key="6">
    <source>
        <dbReference type="PROSITE" id="PS50048"/>
    </source>
</evidence>